<dbReference type="SMART" id="SM00842">
    <property type="entry name" value="FtsA"/>
    <property type="match status" value="1"/>
</dbReference>
<dbReference type="EMBL" id="SCKX01000001">
    <property type="protein sequence ID" value="RWZ78176.1"/>
    <property type="molecule type" value="Genomic_DNA"/>
</dbReference>
<keyword evidence="3" id="KW-1185">Reference proteome</keyword>
<dbReference type="PANTHER" id="PTHR32432">
    <property type="entry name" value="CELL DIVISION PROTEIN FTSA-RELATED"/>
    <property type="match status" value="1"/>
</dbReference>
<evidence type="ECO:0000259" key="1">
    <source>
        <dbReference type="SMART" id="SM00842"/>
    </source>
</evidence>
<dbReference type="Pfam" id="PF14450">
    <property type="entry name" value="FtsA"/>
    <property type="match status" value="1"/>
</dbReference>
<dbReference type="CDD" id="cd24004">
    <property type="entry name" value="ASKHA_NBD_PilM-like"/>
    <property type="match status" value="1"/>
</dbReference>
<name>A0A4Q0AGS2_9BACT</name>
<dbReference type="InterPro" id="IPR003494">
    <property type="entry name" value="SHS2_FtsA"/>
</dbReference>
<feature type="domain" description="SHS2" evidence="1">
    <location>
        <begin position="19"/>
        <end position="221"/>
    </location>
</feature>
<protein>
    <recommendedName>
        <fullName evidence="1">SHS2 domain-containing protein</fullName>
    </recommendedName>
</protein>
<evidence type="ECO:0000313" key="2">
    <source>
        <dbReference type="EMBL" id="RWZ78176.1"/>
    </source>
</evidence>
<sequence>MVLEKFRKARKKAPADDYIVALDIGTEFVKALIAKVGDEDLEIVGVGRSRQEVSDMHSGAIADIAGVVRNCEEALADAEEQAGLQAKRVVIGIAGELVKGVTDTIRYRRPQPDRPLDSSEMEFIIEKVQERAQIKAQRQIALESGNDEVEVKLVNSALVSIHIDGYKVSNPIGFQGRDVAVQIYTAFAPMVHIGALERVADELSLELLAVAAEPFAVSRSVLGNDASSNFTAILADVGGGTTDIAVVNDGGVEGTKMFGIGGRSFTQTIASDMELSYKDAEKLKINIGHDQIKPSVAKEVNEAIGKTLEVWIAGVELALSEFDSIDHLPNRMLLCGGGSSLEKLVTALEGSEWRKELPFTKQPTVHLISPSEVIGVTDTTNDVTDHTFITAMGLLRVGYDTILGSGEGDSIKEKLNRLLRI</sequence>
<dbReference type="InterPro" id="IPR043129">
    <property type="entry name" value="ATPase_NBD"/>
</dbReference>
<organism evidence="2 3">
    <name type="scientific">Candidatus Microsaccharimonas sossegonensis</name>
    <dbReference type="NCBI Taxonomy" id="2506948"/>
    <lineage>
        <taxon>Bacteria</taxon>
        <taxon>Candidatus Saccharimonadota</taxon>
        <taxon>Candidatus Saccharimonadia</taxon>
        <taxon>Candidatus Saccharimonadales</taxon>
        <taxon>Candidatus Saccharimonadaceae</taxon>
        <taxon>Candidatus Microsaccharimonas</taxon>
    </lineage>
</organism>
<dbReference type="Gene3D" id="3.30.420.40">
    <property type="match status" value="2"/>
</dbReference>
<proteinExistence type="predicted"/>
<dbReference type="SUPFAM" id="SSF53067">
    <property type="entry name" value="Actin-like ATPase domain"/>
    <property type="match status" value="2"/>
</dbReference>
<reference evidence="2" key="1">
    <citation type="submission" date="2019-01" db="EMBL/GenBank/DDBJ databases">
        <title>Genomic signatures and co-occurrence patterns of the ultra-small Saccharimodia (Patescibacteria phylum) suggest a symbiotic lifestyle.</title>
        <authorList>
            <person name="Lemos L."/>
            <person name="Medeiros J."/>
            <person name="Andreote F."/>
            <person name="Fernandes G."/>
            <person name="Varani A."/>
            <person name="Oliveira G."/>
            <person name="Pylro V."/>
        </authorList>
    </citation>
    <scope>NUCLEOTIDE SEQUENCE [LARGE SCALE GENOMIC DNA]</scope>
    <source>
        <strain evidence="2">AMD02</strain>
    </source>
</reference>
<gene>
    <name evidence="2" type="ORF">EOT05_00170</name>
</gene>
<dbReference type="AlphaFoldDB" id="A0A4Q0AGS2"/>
<accession>A0A4Q0AGS2</accession>
<dbReference type="GO" id="GO:0051301">
    <property type="term" value="P:cell division"/>
    <property type="evidence" value="ECO:0007669"/>
    <property type="project" value="InterPro"/>
</dbReference>
<dbReference type="InterPro" id="IPR050696">
    <property type="entry name" value="FtsA/MreB"/>
</dbReference>
<dbReference type="Proteomes" id="UP000289257">
    <property type="component" value="Unassembled WGS sequence"/>
</dbReference>
<evidence type="ECO:0000313" key="3">
    <source>
        <dbReference type="Proteomes" id="UP000289257"/>
    </source>
</evidence>
<comment type="caution">
    <text evidence="2">The sequence shown here is derived from an EMBL/GenBank/DDBJ whole genome shotgun (WGS) entry which is preliminary data.</text>
</comment>